<evidence type="ECO:0008006" key="4">
    <source>
        <dbReference type="Google" id="ProtNLM"/>
    </source>
</evidence>
<comment type="caution">
    <text evidence="2">The sequence shown here is derived from an EMBL/GenBank/DDBJ whole genome shotgun (WGS) entry which is preliminary data.</text>
</comment>
<sequence length="79" mass="8483">SAATRLKGLGTGENLRGTTEDREPLASHIKYGIKLDLSSCLKMGCWDSNAMCYCCMTDPSKGCAITQFGCETFCPPISP</sequence>
<proteinExistence type="predicted"/>
<protein>
    <recommendedName>
        <fullName evidence="4">Embryo surrounding factor 1 brassicaceae domain-containing protein</fullName>
    </recommendedName>
</protein>
<gene>
    <name evidence="2" type="ORF">ACJRO7_030871</name>
</gene>
<evidence type="ECO:0000313" key="3">
    <source>
        <dbReference type="Proteomes" id="UP001634007"/>
    </source>
</evidence>
<feature type="region of interest" description="Disordered" evidence="1">
    <location>
        <begin position="1"/>
        <end position="20"/>
    </location>
</feature>
<accession>A0ABD3JIH2</accession>
<dbReference type="Proteomes" id="UP001634007">
    <property type="component" value="Unassembled WGS sequence"/>
</dbReference>
<keyword evidence="3" id="KW-1185">Reference proteome</keyword>
<organism evidence="2 3">
    <name type="scientific">Eucalyptus globulus</name>
    <name type="common">Tasmanian blue gum</name>
    <dbReference type="NCBI Taxonomy" id="34317"/>
    <lineage>
        <taxon>Eukaryota</taxon>
        <taxon>Viridiplantae</taxon>
        <taxon>Streptophyta</taxon>
        <taxon>Embryophyta</taxon>
        <taxon>Tracheophyta</taxon>
        <taxon>Spermatophyta</taxon>
        <taxon>Magnoliopsida</taxon>
        <taxon>eudicotyledons</taxon>
        <taxon>Gunneridae</taxon>
        <taxon>Pentapetalae</taxon>
        <taxon>rosids</taxon>
        <taxon>malvids</taxon>
        <taxon>Myrtales</taxon>
        <taxon>Myrtaceae</taxon>
        <taxon>Myrtoideae</taxon>
        <taxon>Eucalypteae</taxon>
        <taxon>Eucalyptus</taxon>
    </lineage>
</organism>
<reference evidence="2 3" key="1">
    <citation type="submission" date="2024-11" db="EMBL/GenBank/DDBJ databases">
        <title>Chromosome-level genome assembly of Eucalyptus globulus Labill. provides insights into its genome evolution.</title>
        <authorList>
            <person name="Li X."/>
        </authorList>
    </citation>
    <scope>NUCLEOTIDE SEQUENCE [LARGE SCALE GENOMIC DNA]</scope>
    <source>
        <strain evidence="2">CL2024</strain>
        <tissue evidence="2">Fresh tender leaves</tissue>
    </source>
</reference>
<name>A0ABD3JIH2_EUCGL</name>
<dbReference type="EMBL" id="JBJKBG010000008">
    <property type="protein sequence ID" value="KAL3725903.1"/>
    <property type="molecule type" value="Genomic_DNA"/>
</dbReference>
<evidence type="ECO:0000256" key="1">
    <source>
        <dbReference type="SAM" id="MobiDB-lite"/>
    </source>
</evidence>
<evidence type="ECO:0000313" key="2">
    <source>
        <dbReference type="EMBL" id="KAL3725903.1"/>
    </source>
</evidence>
<dbReference type="AlphaFoldDB" id="A0ABD3JIH2"/>
<feature type="non-terminal residue" evidence="2">
    <location>
        <position position="1"/>
    </location>
</feature>